<proteinExistence type="predicted"/>
<evidence type="ECO:0000259" key="3">
    <source>
        <dbReference type="SMART" id="SM01406"/>
    </source>
</evidence>
<evidence type="ECO:0000256" key="1">
    <source>
        <dbReference type="SAM" id="Coils"/>
    </source>
</evidence>
<dbReference type="Pfam" id="PF04438">
    <property type="entry name" value="zf-HIT"/>
    <property type="match status" value="1"/>
</dbReference>
<feature type="compositionally biased region" description="Basic and acidic residues" evidence="2">
    <location>
        <begin position="86"/>
        <end position="95"/>
    </location>
</feature>
<dbReference type="PANTHER" id="PTHR21561:SF12">
    <property type="entry name" value="INO80 COMPLEX SUBUNIT B"/>
    <property type="match status" value="1"/>
</dbReference>
<sequence>MEQEESSPSAAKKAKLKKPSKPSPAAAAVLDASSPTSTNEYIMILDVGTPTTPTSVKNLIKPLPNVNKTSPIAGTSKDKSRRKKRDSASSDEERWLTAIESGKLEDVDEELKKIKPKDPALMTARQRAMYDRSGSDGNLPTATPTLMSLPTGYKEKVMTAEALHKAALKSQKRKQLADEKREKDKLKTMERLLKKQDSKATKQAKYRTTRTNDPLIIYKQNCFTTVLSLPEGIDFPLKPQKVHKPKKQSLCSMGCGNFKKYSCSKTGVPLCSLECYKKNNVRITNVK</sequence>
<dbReference type="InterPro" id="IPR006880">
    <property type="entry name" value="INO80B_C"/>
</dbReference>
<dbReference type="EMBL" id="OU892278">
    <property type="protein sequence ID" value="CAG9764288.1"/>
    <property type="molecule type" value="Genomic_DNA"/>
</dbReference>
<evidence type="ECO:0000256" key="2">
    <source>
        <dbReference type="SAM" id="MobiDB-lite"/>
    </source>
</evidence>
<dbReference type="InterPro" id="IPR007529">
    <property type="entry name" value="Znf_HIT"/>
</dbReference>
<reference evidence="4" key="1">
    <citation type="submission" date="2022-01" db="EMBL/GenBank/DDBJ databases">
        <authorList>
            <person name="King R."/>
        </authorList>
    </citation>
    <scope>NUCLEOTIDE SEQUENCE</scope>
</reference>
<evidence type="ECO:0000313" key="4">
    <source>
        <dbReference type="EMBL" id="CAG9764288.1"/>
    </source>
</evidence>
<feature type="compositionally biased region" description="Low complexity" evidence="2">
    <location>
        <begin position="1"/>
        <end position="11"/>
    </location>
</feature>
<feature type="coiled-coil region" evidence="1">
    <location>
        <begin position="169"/>
        <end position="196"/>
    </location>
</feature>
<evidence type="ECO:0000313" key="5">
    <source>
        <dbReference type="Proteomes" id="UP001152799"/>
    </source>
</evidence>
<keyword evidence="5" id="KW-1185">Reference proteome</keyword>
<dbReference type="CDD" id="cd23021">
    <property type="entry name" value="zf-HIT_IN80B"/>
    <property type="match status" value="1"/>
</dbReference>
<feature type="domain" description="INO80 complex subunit B-like conserved region" evidence="3">
    <location>
        <begin position="161"/>
        <end position="233"/>
    </location>
</feature>
<dbReference type="SMART" id="SM01406">
    <property type="entry name" value="PAPA-1"/>
    <property type="match status" value="1"/>
</dbReference>
<feature type="region of interest" description="Disordered" evidence="2">
    <location>
        <begin position="1"/>
        <end position="34"/>
    </location>
</feature>
<organism evidence="4 5">
    <name type="scientific">Ceutorhynchus assimilis</name>
    <name type="common">cabbage seed weevil</name>
    <dbReference type="NCBI Taxonomy" id="467358"/>
    <lineage>
        <taxon>Eukaryota</taxon>
        <taxon>Metazoa</taxon>
        <taxon>Ecdysozoa</taxon>
        <taxon>Arthropoda</taxon>
        <taxon>Hexapoda</taxon>
        <taxon>Insecta</taxon>
        <taxon>Pterygota</taxon>
        <taxon>Neoptera</taxon>
        <taxon>Endopterygota</taxon>
        <taxon>Coleoptera</taxon>
        <taxon>Polyphaga</taxon>
        <taxon>Cucujiformia</taxon>
        <taxon>Curculionidae</taxon>
        <taxon>Ceutorhynchinae</taxon>
        <taxon>Ceutorhynchus</taxon>
    </lineage>
</organism>
<protein>
    <recommendedName>
        <fullName evidence="3">INO80 complex subunit B-like conserved region domain-containing protein</fullName>
    </recommendedName>
</protein>
<feature type="region of interest" description="Disordered" evidence="2">
    <location>
        <begin position="49"/>
        <end position="102"/>
    </location>
</feature>
<dbReference type="OrthoDB" id="2021186at2759"/>
<name>A0A9N9MPA8_9CUCU</name>
<dbReference type="AlphaFoldDB" id="A0A9N9MPA8"/>
<dbReference type="Gene3D" id="3.30.60.190">
    <property type="match status" value="1"/>
</dbReference>
<accession>A0A9N9MPA8</accession>
<gene>
    <name evidence="4" type="ORF">CEUTPL_LOCUS4928</name>
</gene>
<dbReference type="InterPro" id="IPR029523">
    <property type="entry name" value="INO80B/Ies2"/>
</dbReference>
<dbReference type="GO" id="GO:0006338">
    <property type="term" value="P:chromatin remodeling"/>
    <property type="evidence" value="ECO:0007669"/>
    <property type="project" value="InterPro"/>
</dbReference>
<dbReference type="GO" id="GO:0031011">
    <property type="term" value="C:Ino80 complex"/>
    <property type="evidence" value="ECO:0007669"/>
    <property type="project" value="InterPro"/>
</dbReference>
<dbReference type="Proteomes" id="UP001152799">
    <property type="component" value="Chromosome 2"/>
</dbReference>
<dbReference type="PANTHER" id="PTHR21561">
    <property type="entry name" value="INO80 COMPLEX SUBUNIT B"/>
    <property type="match status" value="1"/>
</dbReference>
<keyword evidence="1" id="KW-0175">Coiled coil</keyword>